<dbReference type="EMBL" id="JAUIZM010000009">
    <property type="protein sequence ID" value="KAK1366486.1"/>
    <property type="molecule type" value="Genomic_DNA"/>
</dbReference>
<evidence type="ECO:0000256" key="5">
    <source>
        <dbReference type="ARBA" id="ARBA00022679"/>
    </source>
</evidence>
<dbReference type="InterPro" id="IPR046948">
    <property type="entry name" value="ATL20-22-like"/>
</dbReference>
<keyword evidence="11" id="KW-1133">Transmembrane helix</keyword>
<evidence type="ECO:0000313" key="16">
    <source>
        <dbReference type="Proteomes" id="UP001237642"/>
    </source>
</evidence>
<evidence type="ECO:0000256" key="7">
    <source>
        <dbReference type="ARBA" id="ARBA00022723"/>
    </source>
</evidence>
<evidence type="ECO:0000256" key="1">
    <source>
        <dbReference type="ARBA" id="ARBA00000900"/>
    </source>
</evidence>
<evidence type="ECO:0000256" key="13">
    <source>
        <dbReference type="ARBA" id="ARBA00024209"/>
    </source>
</evidence>
<organism evidence="15 16">
    <name type="scientific">Heracleum sosnowskyi</name>
    <dbReference type="NCBI Taxonomy" id="360622"/>
    <lineage>
        <taxon>Eukaryota</taxon>
        <taxon>Viridiplantae</taxon>
        <taxon>Streptophyta</taxon>
        <taxon>Embryophyta</taxon>
        <taxon>Tracheophyta</taxon>
        <taxon>Spermatophyta</taxon>
        <taxon>Magnoliopsida</taxon>
        <taxon>eudicotyledons</taxon>
        <taxon>Gunneridae</taxon>
        <taxon>Pentapetalae</taxon>
        <taxon>asterids</taxon>
        <taxon>campanulids</taxon>
        <taxon>Apiales</taxon>
        <taxon>Apiaceae</taxon>
        <taxon>Apioideae</taxon>
        <taxon>apioid superclade</taxon>
        <taxon>Tordylieae</taxon>
        <taxon>Tordyliinae</taxon>
        <taxon>Heracleum</taxon>
    </lineage>
</organism>
<reference evidence="15" key="2">
    <citation type="submission" date="2023-05" db="EMBL/GenBank/DDBJ databases">
        <authorList>
            <person name="Schelkunov M.I."/>
        </authorList>
    </citation>
    <scope>NUCLEOTIDE SEQUENCE</scope>
    <source>
        <strain evidence="15">Hsosn_3</strain>
        <tissue evidence="15">Leaf</tissue>
    </source>
</reference>
<evidence type="ECO:0000256" key="4">
    <source>
        <dbReference type="ARBA" id="ARBA00012483"/>
    </source>
</evidence>
<keyword evidence="9" id="KW-0833">Ubl conjugation pathway</keyword>
<evidence type="ECO:0000256" key="6">
    <source>
        <dbReference type="ARBA" id="ARBA00022692"/>
    </source>
</evidence>
<keyword evidence="10" id="KW-0862">Zinc</keyword>
<dbReference type="PANTHER" id="PTHR46279">
    <property type="entry name" value="RING/U-BOX SUPERFAMILY PROTEIN"/>
    <property type="match status" value="1"/>
</dbReference>
<keyword evidence="14" id="KW-0732">Signal</keyword>
<evidence type="ECO:0000256" key="11">
    <source>
        <dbReference type="ARBA" id="ARBA00022989"/>
    </source>
</evidence>
<dbReference type="PANTHER" id="PTHR46279:SF9">
    <property type="entry name" value="OS01G0116300 PROTEIN"/>
    <property type="match status" value="1"/>
</dbReference>
<comment type="caution">
    <text evidence="15">The sequence shown here is derived from an EMBL/GenBank/DDBJ whole genome shotgun (WGS) entry which is preliminary data.</text>
</comment>
<evidence type="ECO:0000256" key="3">
    <source>
        <dbReference type="ARBA" id="ARBA00004906"/>
    </source>
</evidence>
<evidence type="ECO:0000256" key="10">
    <source>
        <dbReference type="ARBA" id="ARBA00022833"/>
    </source>
</evidence>
<name>A0AAD8HG47_9APIA</name>
<comment type="pathway">
    <text evidence="3">Protein modification; protein ubiquitination.</text>
</comment>
<protein>
    <recommendedName>
        <fullName evidence="4">RING-type E3 ubiquitin transferase</fullName>
        <ecNumber evidence="4">2.3.2.27</ecNumber>
    </recommendedName>
</protein>
<dbReference type="GO" id="GO:0008270">
    <property type="term" value="F:zinc ion binding"/>
    <property type="evidence" value="ECO:0007669"/>
    <property type="project" value="UniProtKB-KW"/>
</dbReference>
<keyword evidence="5" id="KW-0808">Transferase</keyword>
<accession>A0AAD8HG47</accession>
<dbReference type="GO" id="GO:0061630">
    <property type="term" value="F:ubiquitin protein ligase activity"/>
    <property type="evidence" value="ECO:0007669"/>
    <property type="project" value="UniProtKB-EC"/>
</dbReference>
<evidence type="ECO:0000256" key="12">
    <source>
        <dbReference type="ARBA" id="ARBA00023136"/>
    </source>
</evidence>
<proteinExistence type="inferred from homology"/>
<evidence type="ECO:0000256" key="14">
    <source>
        <dbReference type="SAM" id="SignalP"/>
    </source>
</evidence>
<feature type="chain" id="PRO_5041949220" description="RING-type E3 ubiquitin transferase" evidence="14">
    <location>
        <begin position="32"/>
        <end position="334"/>
    </location>
</feature>
<feature type="signal peptide" evidence="14">
    <location>
        <begin position="1"/>
        <end position="31"/>
    </location>
</feature>
<evidence type="ECO:0000256" key="9">
    <source>
        <dbReference type="ARBA" id="ARBA00022786"/>
    </source>
</evidence>
<dbReference type="Proteomes" id="UP001237642">
    <property type="component" value="Unassembled WGS sequence"/>
</dbReference>
<dbReference type="AlphaFoldDB" id="A0AAD8HG47"/>
<keyword evidence="12" id="KW-0472">Membrane</keyword>
<comment type="catalytic activity">
    <reaction evidence="1">
        <text>S-ubiquitinyl-[E2 ubiquitin-conjugating enzyme]-L-cysteine + [acceptor protein]-L-lysine = [E2 ubiquitin-conjugating enzyme]-L-cysteine + N(6)-ubiquitinyl-[acceptor protein]-L-lysine.</text>
        <dbReference type="EC" id="2.3.2.27"/>
    </reaction>
</comment>
<keyword evidence="8" id="KW-0863">Zinc-finger</keyword>
<dbReference type="EC" id="2.3.2.27" evidence="4"/>
<keyword evidence="16" id="KW-1185">Reference proteome</keyword>
<keyword evidence="6" id="KW-0812">Transmembrane</keyword>
<evidence type="ECO:0000313" key="15">
    <source>
        <dbReference type="EMBL" id="KAK1366486.1"/>
    </source>
</evidence>
<gene>
    <name evidence="15" type="ORF">POM88_042047</name>
</gene>
<evidence type="ECO:0000256" key="2">
    <source>
        <dbReference type="ARBA" id="ARBA00004167"/>
    </source>
</evidence>
<dbReference type="GO" id="GO:0016020">
    <property type="term" value="C:membrane"/>
    <property type="evidence" value="ECO:0007669"/>
    <property type="project" value="UniProtKB-SubCell"/>
</dbReference>
<comment type="similarity">
    <text evidence="13">Belongs to the RING-type zinc finger family. ATL subfamily.</text>
</comment>
<evidence type="ECO:0000256" key="8">
    <source>
        <dbReference type="ARBA" id="ARBA00022771"/>
    </source>
</evidence>
<reference evidence="15" key="1">
    <citation type="submission" date="2023-02" db="EMBL/GenBank/DDBJ databases">
        <title>Genome of toxic invasive species Heracleum sosnowskyi carries increased number of genes despite the absence of recent whole-genome duplications.</title>
        <authorList>
            <person name="Schelkunov M."/>
            <person name="Shtratnikova V."/>
            <person name="Makarenko M."/>
            <person name="Klepikova A."/>
            <person name="Omelchenko D."/>
            <person name="Novikova G."/>
            <person name="Obukhova E."/>
            <person name="Bogdanov V."/>
            <person name="Penin A."/>
            <person name="Logacheva M."/>
        </authorList>
    </citation>
    <scope>NUCLEOTIDE SEQUENCE</scope>
    <source>
        <strain evidence="15">Hsosn_3</strain>
        <tissue evidence="15">Leaf</tissue>
    </source>
</reference>
<sequence>MRVKFKCSVLVLVAVIVVLSIGAGSVTSVSGQNDETEICNLVTRCKKTGPVIRFPFYLKTKKLDSCASSYPSGFDLSCRGKDTVLQFKYLSFTSLNGQQLSFSIDASVNEINYNSQEIILGSFMFTSPPTLIRIPSNSSSTSDFVTPFKISEGSYFLNNYTFYNCSSEGDRQFRSYVPSVTLFSDDASFQYYAFMSNSYYTFDVPIKSCTRKYSVSDVPLLLDYRISERHYDRLQINWNAPNCRKCEASGEYCKFNNRTTSSSSSNLIRNDTSTICFPIPAPPPTVRGHSASIKSVLSKPKGIVPTSLLVALVLTGVLQPIETGIMGKNFDEYT</sequence>
<comment type="subcellular location">
    <subcellularLocation>
        <location evidence="2">Membrane</location>
        <topology evidence="2">Single-pass membrane protein</topology>
    </subcellularLocation>
</comment>
<keyword evidence="7" id="KW-0479">Metal-binding</keyword>